<dbReference type="Proteomes" id="UP000192907">
    <property type="component" value="Unassembled WGS sequence"/>
</dbReference>
<organism evidence="9 10">
    <name type="scientific">Pseudobacteriovorax antillogorgiicola</name>
    <dbReference type="NCBI Taxonomy" id="1513793"/>
    <lineage>
        <taxon>Bacteria</taxon>
        <taxon>Pseudomonadati</taxon>
        <taxon>Bdellovibrionota</taxon>
        <taxon>Oligoflexia</taxon>
        <taxon>Oligoflexales</taxon>
        <taxon>Pseudobacteriovoracaceae</taxon>
        <taxon>Pseudobacteriovorax</taxon>
    </lineage>
</organism>
<dbReference type="SUPFAM" id="SSF103088">
    <property type="entry name" value="OmpA-like"/>
    <property type="match status" value="1"/>
</dbReference>
<evidence type="ECO:0000259" key="8">
    <source>
        <dbReference type="PROSITE" id="PS51123"/>
    </source>
</evidence>
<dbReference type="InterPro" id="IPR036737">
    <property type="entry name" value="OmpA-like_sf"/>
</dbReference>
<name>A0A1Y6CES4_9BACT</name>
<dbReference type="GO" id="GO:0042597">
    <property type="term" value="C:periplasmic space"/>
    <property type="evidence" value="ECO:0007669"/>
    <property type="project" value="UniProtKB-SubCell"/>
</dbReference>
<feature type="transmembrane region" description="Helical" evidence="7">
    <location>
        <begin position="7"/>
        <end position="25"/>
    </location>
</feature>
<accession>A0A1Y6CES4</accession>
<keyword evidence="7" id="KW-1133">Transmembrane helix</keyword>
<dbReference type="GO" id="GO:0016020">
    <property type="term" value="C:membrane"/>
    <property type="evidence" value="ECO:0007669"/>
    <property type="project" value="UniProtKB-SubCell"/>
</dbReference>
<reference evidence="10" key="1">
    <citation type="submission" date="2017-04" db="EMBL/GenBank/DDBJ databases">
        <authorList>
            <person name="Varghese N."/>
            <person name="Submissions S."/>
        </authorList>
    </citation>
    <scope>NUCLEOTIDE SEQUENCE [LARGE SCALE GENOMIC DNA]</scope>
    <source>
        <strain evidence="10">RKEM611</strain>
    </source>
</reference>
<evidence type="ECO:0000256" key="1">
    <source>
        <dbReference type="ARBA" id="ARBA00004370"/>
    </source>
</evidence>
<dbReference type="RefSeq" id="WP_132322240.1">
    <property type="nucleotide sequence ID" value="NZ_FWZT01000018.1"/>
</dbReference>
<dbReference type="EMBL" id="FWZT01000018">
    <property type="protein sequence ID" value="SMF57312.1"/>
    <property type="molecule type" value="Genomic_DNA"/>
</dbReference>
<dbReference type="PROSITE" id="PS51123">
    <property type="entry name" value="OMPA_2"/>
    <property type="match status" value="1"/>
</dbReference>
<evidence type="ECO:0000256" key="5">
    <source>
        <dbReference type="ARBA" id="ARBA00023136"/>
    </source>
</evidence>
<dbReference type="AlphaFoldDB" id="A0A1Y6CES4"/>
<proteinExistence type="inferred from homology"/>
<evidence type="ECO:0000256" key="4">
    <source>
        <dbReference type="ARBA" id="ARBA00022729"/>
    </source>
</evidence>
<keyword evidence="7" id="KW-0812">Transmembrane</keyword>
<evidence type="ECO:0000313" key="9">
    <source>
        <dbReference type="EMBL" id="SMF57312.1"/>
    </source>
</evidence>
<dbReference type="PANTHER" id="PTHR30024:SF47">
    <property type="entry name" value="TAURINE-BINDING PERIPLASMIC PROTEIN"/>
    <property type="match status" value="1"/>
</dbReference>
<protein>
    <submittedName>
        <fullName evidence="9">Outer membrane protein OmpA</fullName>
    </submittedName>
</protein>
<dbReference type="SUPFAM" id="SSF53850">
    <property type="entry name" value="Periplasmic binding protein-like II"/>
    <property type="match status" value="1"/>
</dbReference>
<evidence type="ECO:0000313" key="10">
    <source>
        <dbReference type="Proteomes" id="UP000192907"/>
    </source>
</evidence>
<dbReference type="InterPro" id="IPR006664">
    <property type="entry name" value="OMP_bac"/>
</dbReference>
<keyword evidence="10" id="KW-1185">Reference proteome</keyword>
<dbReference type="InterPro" id="IPR006665">
    <property type="entry name" value="OmpA-like"/>
</dbReference>
<keyword evidence="4" id="KW-0732">Signal</keyword>
<dbReference type="Pfam" id="PF00691">
    <property type="entry name" value="OmpA"/>
    <property type="match status" value="1"/>
</dbReference>
<dbReference type="Gene3D" id="3.30.1330.60">
    <property type="entry name" value="OmpA-like domain"/>
    <property type="match status" value="1"/>
</dbReference>
<evidence type="ECO:0000256" key="2">
    <source>
        <dbReference type="ARBA" id="ARBA00004418"/>
    </source>
</evidence>
<evidence type="ECO:0000256" key="7">
    <source>
        <dbReference type="SAM" id="Phobius"/>
    </source>
</evidence>
<gene>
    <name evidence="9" type="ORF">SAMN06296036_118128</name>
</gene>
<sequence>MNKNLKIFIPIVLTGLLGMIAFKYLEPMIEQYQKEETSDAGNIKQTIKIGVDSWVGYFPLCSKDFRQRMRSNGYLIKCIDDKADYATRYSRLKKGEIQFAVGTVDSYLINGKPLSFPGTIVTVIDESKGGDAIVAKKSSFRNLNDVKKDQSLKIAFTANSPSEHLLSSIAVHFDVKTVLKGQYGKVETDGSEEAFQALMDDKVEIAVLWEPFVSRALAKGNYHSILSSKDTQKLIVDILIVGRKFADKEPEVVNVFLRNYYRTLKYYRENFSQLLAEVSQDTKLSKDAAESMLKGVSWQTLHSNGSKWFGLSVGSKMSHEYLVDTIESAVDIMQQTGKITKHPLPDENPYIVMNRSFVESLLAGGISMGNEQDEAIAEFDALSDLQWEQLTDVGSLKVRPITFQSGTDDISGEGVDEIKKLVRNLQHYPNFRIVVRGHTGTRGDSKANKKLSLNRAQAVREFLVQKAGIDKNRIRALGLGASQPLPRKQGESMRAYNYRLPRVEINLVSEVY</sequence>
<dbReference type="STRING" id="1513793.SAMN06296036_118128"/>
<evidence type="ECO:0000256" key="6">
    <source>
        <dbReference type="PROSITE-ProRule" id="PRU00473"/>
    </source>
</evidence>
<dbReference type="PANTHER" id="PTHR30024">
    <property type="entry name" value="ALIPHATIC SULFONATES-BINDING PROTEIN-RELATED"/>
    <property type="match status" value="1"/>
</dbReference>
<feature type="domain" description="OmpA-like" evidence="8">
    <location>
        <begin position="390"/>
        <end position="511"/>
    </location>
</feature>
<dbReference type="PRINTS" id="PR01021">
    <property type="entry name" value="OMPADOMAIN"/>
</dbReference>
<comment type="similarity">
    <text evidence="3">Belongs to the bacterial solute-binding protein SsuA/TauA family.</text>
</comment>
<comment type="subcellular location">
    <subcellularLocation>
        <location evidence="1">Membrane</location>
    </subcellularLocation>
    <subcellularLocation>
        <location evidence="2">Periplasm</location>
    </subcellularLocation>
</comment>
<dbReference type="Gene3D" id="3.40.190.10">
    <property type="entry name" value="Periplasmic binding protein-like II"/>
    <property type="match status" value="1"/>
</dbReference>
<evidence type="ECO:0000256" key="3">
    <source>
        <dbReference type="ARBA" id="ARBA00010742"/>
    </source>
</evidence>
<keyword evidence="5 6" id="KW-0472">Membrane</keyword>
<dbReference type="CDD" id="cd07185">
    <property type="entry name" value="OmpA_C-like"/>
    <property type="match status" value="1"/>
</dbReference>
<dbReference type="OrthoDB" id="9815602at2"/>